<comment type="similarity">
    <text evidence="3 13">Belongs to the glycosyltransferase 2 family. GalNAc-T subfamily.</text>
</comment>
<evidence type="ECO:0000256" key="6">
    <source>
        <dbReference type="ARBA" id="ARBA00022968"/>
    </source>
</evidence>
<dbReference type="OrthoDB" id="9982049at2759"/>
<dbReference type="PROSITE" id="PS50231">
    <property type="entry name" value="RICIN_B_LECTIN"/>
    <property type="match status" value="1"/>
</dbReference>
<sequence length="629" mass="72147">MGPMNKSFLLGTVVASVTWIISVYLYWTLVRNLHDEISLSETVPKNSYFPSNSVNDINMPMEKSFDKGKQQYLEKVKRYKKARKMQKISRKLIEELKPVAVSSANDEFGMVKNEEEQFLRDIGYKRHAFNTLVSSKIGLFRDIPDTRHKLCAQQEHPKQLPTASIIICFYNEHIVTLLRSVNTILKRTPSNILKEIILVDDYSDLDDLKKPLEKEIEQINYNNTIRLLRNDKREGLIRSRVYGARNATSDVLIFLDSHIEVNVQWIEPLLARVKESRTTLVMPVIDIINADTFAYSSSPLVRGGFNWGLHFKWDNLPSGTLMKDVDFLGPFRSPTMAGGLFAVNRLYFKEIGEYDLGMDVWGGENIEISFRVWQCGGSIELLPCSRIGHVFRKRRPYGSLSGVDTMIKNSLRAAYVWMDDYVDYFLQNQPSAKSVDYGDISERLQLRQSLQCNNFSWYLKNIYPEQELPGEQKLLSSMDQPKYQPWHSRKRNYINSFMIRLTNTTLCIAASGPKEKGFWKRGSSLHLAPCLRVKNQMWYETDRSEFVLGQLLCLEASGGSSSVLPVINKCHEMGGDQEWKHRKMDESPIYNIAAGTCLRAKEPSKSAAIELALCSNNLFSTWDLISGDI</sequence>
<name>A0A9Q0MZE7_9DIPT</name>
<evidence type="ECO:0000256" key="12">
    <source>
        <dbReference type="ARBA" id="ARBA00023211"/>
    </source>
</evidence>
<dbReference type="InterPro" id="IPR029044">
    <property type="entry name" value="Nucleotide-diphossugar_trans"/>
</dbReference>
<keyword evidence="8 13" id="KW-0333">Golgi apparatus</keyword>
<dbReference type="CDD" id="cd02510">
    <property type="entry name" value="pp-GalNAc-T"/>
    <property type="match status" value="1"/>
</dbReference>
<keyword evidence="12 13" id="KW-0464">Manganese</keyword>
<dbReference type="GO" id="GO:0005112">
    <property type="term" value="F:Notch binding"/>
    <property type="evidence" value="ECO:0007669"/>
    <property type="project" value="TreeGrafter"/>
</dbReference>
<dbReference type="GO" id="GO:0000139">
    <property type="term" value="C:Golgi membrane"/>
    <property type="evidence" value="ECO:0007669"/>
    <property type="project" value="UniProtKB-SubCell"/>
</dbReference>
<evidence type="ECO:0000256" key="3">
    <source>
        <dbReference type="ARBA" id="ARBA00005680"/>
    </source>
</evidence>
<evidence type="ECO:0000313" key="15">
    <source>
        <dbReference type="EMBL" id="KAJ6640804.1"/>
    </source>
</evidence>
<organism evidence="15 16">
    <name type="scientific">Pseudolycoriella hygida</name>
    <dbReference type="NCBI Taxonomy" id="35572"/>
    <lineage>
        <taxon>Eukaryota</taxon>
        <taxon>Metazoa</taxon>
        <taxon>Ecdysozoa</taxon>
        <taxon>Arthropoda</taxon>
        <taxon>Hexapoda</taxon>
        <taxon>Insecta</taxon>
        <taxon>Pterygota</taxon>
        <taxon>Neoptera</taxon>
        <taxon>Endopterygota</taxon>
        <taxon>Diptera</taxon>
        <taxon>Nematocera</taxon>
        <taxon>Sciaroidea</taxon>
        <taxon>Sciaridae</taxon>
        <taxon>Pseudolycoriella</taxon>
    </lineage>
</organism>
<dbReference type="FunFam" id="3.90.550.10:FF:000053">
    <property type="entry name" value="Polypeptide N-acetylgalactosaminyltransferase"/>
    <property type="match status" value="1"/>
</dbReference>
<dbReference type="Proteomes" id="UP001151699">
    <property type="component" value="Chromosome B"/>
</dbReference>
<dbReference type="PANTHER" id="PTHR11675">
    <property type="entry name" value="N-ACETYLGALACTOSAMINYLTRANSFERASE"/>
    <property type="match status" value="1"/>
</dbReference>
<evidence type="ECO:0000256" key="10">
    <source>
        <dbReference type="ARBA" id="ARBA00023157"/>
    </source>
</evidence>
<dbReference type="Gene3D" id="3.90.550.10">
    <property type="entry name" value="Spore Coat Polysaccharide Biosynthesis Protein SpsA, Chain A"/>
    <property type="match status" value="1"/>
</dbReference>
<comment type="pathway">
    <text evidence="13">Protein modification; protein glycosylation.</text>
</comment>
<dbReference type="InterPro" id="IPR000772">
    <property type="entry name" value="Ricin_B_lectin"/>
</dbReference>
<dbReference type="AlphaFoldDB" id="A0A9Q0MZE7"/>
<proteinExistence type="inferred from homology"/>
<dbReference type="InterPro" id="IPR001173">
    <property type="entry name" value="Glyco_trans_2-like"/>
</dbReference>
<accession>A0A9Q0MZE7</accession>
<keyword evidence="16" id="KW-1185">Reference proteome</keyword>
<dbReference type="InterPro" id="IPR045885">
    <property type="entry name" value="GalNAc-T"/>
</dbReference>
<dbReference type="Pfam" id="PF00652">
    <property type="entry name" value="Ricin_B_lectin"/>
    <property type="match status" value="1"/>
</dbReference>
<dbReference type="SMART" id="SM00458">
    <property type="entry name" value="RICIN"/>
    <property type="match status" value="1"/>
</dbReference>
<evidence type="ECO:0000256" key="5">
    <source>
        <dbReference type="ARBA" id="ARBA00022734"/>
    </source>
</evidence>
<keyword evidence="4 13" id="KW-0812">Transmembrane</keyword>
<comment type="cofactor">
    <cofactor evidence="1 13">
        <name>Mn(2+)</name>
        <dbReference type="ChEBI" id="CHEBI:29035"/>
    </cofactor>
</comment>
<dbReference type="PANTHER" id="PTHR11675:SF63">
    <property type="entry name" value="POLYPEPTIDE N-ACETYLGALACTOSAMINYLTRANSFERASE"/>
    <property type="match status" value="1"/>
</dbReference>
<evidence type="ECO:0000259" key="14">
    <source>
        <dbReference type="SMART" id="SM00458"/>
    </source>
</evidence>
<evidence type="ECO:0000256" key="8">
    <source>
        <dbReference type="ARBA" id="ARBA00023034"/>
    </source>
</evidence>
<dbReference type="Pfam" id="PF00535">
    <property type="entry name" value="Glycos_transf_2"/>
    <property type="match status" value="1"/>
</dbReference>
<gene>
    <name evidence="15" type="primary">Pgant35A</name>
    <name evidence="15" type="ORF">Bhyg_05736</name>
</gene>
<keyword evidence="6" id="KW-0735">Signal-anchor</keyword>
<evidence type="ECO:0000256" key="7">
    <source>
        <dbReference type="ARBA" id="ARBA00022989"/>
    </source>
</evidence>
<evidence type="ECO:0000256" key="4">
    <source>
        <dbReference type="ARBA" id="ARBA00022692"/>
    </source>
</evidence>
<evidence type="ECO:0000256" key="13">
    <source>
        <dbReference type="RuleBase" id="RU361242"/>
    </source>
</evidence>
<dbReference type="GO" id="GO:0030246">
    <property type="term" value="F:carbohydrate binding"/>
    <property type="evidence" value="ECO:0007669"/>
    <property type="project" value="UniProtKB-KW"/>
</dbReference>
<dbReference type="EC" id="2.4.1.-" evidence="13"/>
<evidence type="ECO:0000256" key="2">
    <source>
        <dbReference type="ARBA" id="ARBA00004323"/>
    </source>
</evidence>
<dbReference type="Gene3D" id="2.80.10.50">
    <property type="match status" value="1"/>
</dbReference>
<keyword evidence="10 13" id="KW-1015">Disulfide bond</keyword>
<dbReference type="EMBL" id="WJQU01000002">
    <property type="protein sequence ID" value="KAJ6640804.1"/>
    <property type="molecule type" value="Genomic_DNA"/>
</dbReference>
<dbReference type="SUPFAM" id="SSF50370">
    <property type="entry name" value="Ricin B-like lectins"/>
    <property type="match status" value="1"/>
</dbReference>
<dbReference type="GO" id="GO:0004653">
    <property type="term" value="F:polypeptide N-acetylgalactosaminyltransferase activity"/>
    <property type="evidence" value="ECO:0007669"/>
    <property type="project" value="TreeGrafter"/>
</dbReference>
<feature type="domain" description="Ricin B lectin" evidence="14">
    <location>
        <begin position="495"/>
        <end position="625"/>
    </location>
</feature>
<evidence type="ECO:0000313" key="16">
    <source>
        <dbReference type="Proteomes" id="UP001151699"/>
    </source>
</evidence>
<comment type="subcellular location">
    <subcellularLocation>
        <location evidence="2 13">Golgi apparatus membrane</location>
        <topology evidence="2 13">Single-pass type II membrane protein</topology>
    </subcellularLocation>
</comment>
<dbReference type="InterPro" id="IPR035992">
    <property type="entry name" value="Ricin_B-like_lectins"/>
</dbReference>
<dbReference type="GO" id="GO:0006493">
    <property type="term" value="P:protein O-linked glycosylation"/>
    <property type="evidence" value="ECO:0007669"/>
    <property type="project" value="TreeGrafter"/>
</dbReference>
<evidence type="ECO:0000256" key="11">
    <source>
        <dbReference type="ARBA" id="ARBA00023180"/>
    </source>
</evidence>
<feature type="transmembrane region" description="Helical" evidence="13">
    <location>
        <begin position="7"/>
        <end position="27"/>
    </location>
</feature>
<comment type="caution">
    <text evidence="15">The sequence shown here is derived from an EMBL/GenBank/DDBJ whole genome shotgun (WGS) entry which is preliminary data.</text>
</comment>
<dbReference type="GO" id="GO:0008593">
    <property type="term" value="P:regulation of Notch signaling pathway"/>
    <property type="evidence" value="ECO:0007669"/>
    <property type="project" value="TreeGrafter"/>
</dbReference>
<keyword evidence="7 13" id="KW-1133">Transmembrane helix</keyword>
<reference evidence="15" key="1">
    <citation type="submission" date="2022-07" db="EMBL/GenBank/DDBJ databases">
        <authorList>
            <person name="Trinca V."/>
            <person name="Uliana J.V.C."/>
            <person name="Torres T.T."/>
            <person name="Ward R.J."/>
            <person name="Monesi N."/>
        </authorList>
    </citation>
    <scope>NUCLEOTIDE SEQUENCE</scope>
    <source>
        <strain evidence="15">HSMRA1968</strain>
        <tissue evidence="15">Whole embryos</tissue>
    </source>
</reference>
<keyword evidence="9 13" id="KW-0472">Membrane</keyword>
<dbReference type="SUPFAM" id="SSF53448">
    <property type="entry name" value="Nucleotide-diphospho-sugar transferases"/>
    <property type="match status" value="1"/>
</dbReference>
<dbReference type="FunFam" id="2.80.10.50:FF:000075">
    <property type="entry name" value="Polypeptide N-acetylgalactosaminyltransferase"/>
    <property type="match status" value="1"/>
</dbReference>
<keyword evidence="11" id="KW-0325">Glycoprotein</keyword>
<keyword evidence="13" id="KW-0328">Glycosyltransferase</keyword>
<evidence type="ECO:0000256" key="9">
    <source>
        <dbReference type="ARBA" id="ARBA00023136"/>
    </source>
</evidence>
<evidence type="ECO:0000256" key="1">
    <source>
        <dbReference type="ARBA" id="ARBA00001936"/>
    </source>
</evidence>
<dbReference type="CDD" id="cd23440">
    <property type="entry name" value="beta-trefoil_Ricin_GALNT11"/>
    <property type="match status" value="1"/>
</dbReference>
<keyword evidence="13" id="KW-0808">Transferase</keyword>
<protein>
    <recommendedName>
        <fullName evidence="13">Polypeptide N-acetylgalactosaminyltransferase</fullName>
        <ecNumber evidence="13">2.4.1.-</ecNumber>
    </recommendedName>
    <alternativeName>
        <fullName evidence="13">Protein-UDP acetylgalactosaminyltransferase</fullName>
    </alternativeName>
</protein>
<keyword evidence="5 13" id="KW-0430">Lectin</keyword>